<dbReference type="EMBL" id="LRGB01001223">
    <property type="protein sequence ID" value="KZS13325.1"/>
    <property type="molecule type" value="Genomic_DNA"/>
</dbReference>
<reference evidence="1 2" key="1">
    <citation type="submission" date="2016-03" db="EMBL/GenBank/DDBJ databases">
        <title>EvidentialGene: Evidence-directed Construction of Genes on Genomes.</title>
        <authorList>
            <person name="Gilbert D.G."/>
            <person name="Choi J.-H."/>
            <person name="Mockaitis K."/>
            <person name="Colbourne J."/>
            <person name="Pfrender M."/>
        </authorList>
    </citation>
    <scope>NUCLEOTIDE SEQUENCE [LARGE SCALE GENOMIC DNA]</scope>
    <source>
        <strain evidence="1 2">Xinb3</strain>
        <tissue evidence="1">Complete organism</tissue>
    </source>
</reference>
<evidence type="ECO:0000313" key="1">
    <source>
        <dbReference type="EMBL" id="KZS13325.1"/>
    </source>
</evidence>
<name>A0A164WJR0_9CRUS</name>
<protein>
    <submittedName>
        <fullName evidence="1">Uncharacterized protein</fullName>
    </submittedName>
</protein>
<dbReference type="AlphaFoldDB" id="A0A164WJR0"/>
<comment type="caution">
    <text evidence="1">The sequence shown here is derived from an EMBL/GenBank/DDBJ whole genome shotgun (WGS) entry which is preliminary data.</text>
</comment>
<accession>A0A164WJR0</accession>
<dbReference type="Proteomes" id="UP000076858">
    <property type="component" value="Unassembled WGS sequence"/>
</dbReference>
<dbReference type="PROSITE" id="PS51257">
    <property type="entry name" value="PROKAR_LIPOPROTEIN"/>
    <property type="match status" value="1"/>
</dbReference>
<gene>
    <name evidence="1" type="ORF">APZ42_021579</name>
</gene>
<proteinExistence type="predicted"/>
<sequence>MVVCDARPSHQKRIMSGPPVISIRPSCFPLLLGSCKTDGFLHVCCKHCARHAGCLFSIFALSTKIRPYDLLDVSQ</sequence>
<evidence type="ECO:0000313" key="2">
    <source>
        <dbReference type="Proteomes" id="UP000076858"/>
    </source>
</evidence>
<organism evidence="1 2">
    <name type="scientific">Daphnia magna</name>
    <dbReference type="NCBI Taxonomy" id="35525"/>
    <lineage>
        <taxon>Eukaryota</taxon>
        <taxon>Metazoa</taxon>
        <taxon>Ecdysozoa</taxon>
        <taxon>Arthropoda</taxon>
        <taxon>Crustacea</taxon>
        <taxon>Branchiopoda</taxon>
        <taxon>Diplostraca</taxon>
        <taxon>Cladocera</taxon>
        <taxon>Anomopoda</taxon>
        <taxon>Daphniidae</taxon>
        <taxon>Daphnia</taxon>
    </lineage>
</organism>
<keyword evidence="2" id="KW-1185">Reference proteome</keyword>